<dbReference type="Pfam" id="PF01171">
    <property type="entry name" value="ATP_bind_3"/>
    <property type="match status" value="1"/>
</dbReference>
<evidence type="ECO:0000256" key="6">
    <source>
        <dbReference type="HAMAP-Rule" id="MF_01161"/>
    </source>
</evidence>
<dbReference type="EC" id="6.3.4.19" evidence="6"/>
<sequence>MSRQVDSLRSELRARLPEMLPGRLGVAVSGGGDSVALMHLLQGIAQRESARLFVITVDHGLRSEAAHEAKVVAEQAAQLGLSHETLRWGGWDGAGNLQDRARQARYSLLTDWARGKDISAVALGHTADDQAETVLMRLGRAAGVTGLAAMPFQRHRGGIELLRPMLGITRQRLRDYLTEIGVGWIEDPSNQDNRFDRIKAREALSNLEVLGIMPETLSRVAENLAQAREALALFAQESARKVARVEAGDILVDRVGFAALPDEIRRRILVGAVLWIAGRGYPPRQTAIDQAEEALLHGRAGAIGGCLLIPQGHNMWICREFKAVEGLTVAAGAQWDGRWILTGPATAGARISALGESGLQCLPDWRAIGRPRLALKSSPAVWQGDALLAAPLAGYANGWRAEPAPEWTEFHTSILSH</sequence>
<comment type="domain">
    <text evidence="6">The N-terminal region contains the highly conserved SGGXDS motif, predicted to be a P-loop motif involved in ATP binding.</text>
</comment>
<comment type="function">
    <text evidence="6">Ligates lysine onto the cytidine present at position 34 of the AUA codon-specific tRNA(Ile) that contains the anticodon CAU, in an ATP-dependent manner. Cytidine is converted to lysidine, thus changing the amino acid specificity of the tRNA from methionine to isoleucine.</text>
</comment>
<evidence type="ECO:0000256" key="4">
    <source>
        <dbReference type="ARBA" id="ARBA00022840"/>
    </source>
</evidence>
<dbReference type="InterPro" id="IPR011063">
    <property type="entry name" value="TilS/TtcA_N"/>
</dbReference>
<evidence type="ECO:0000256" key="5">
    <source>
        <dbReference type="ARBA" id="ARBA00048539"/>
    </source>
</evidence>
<keyword evidence="2 6" id="KW-0819">tRNA processing</keyword>
<comment type="subcellular location">
    <subcellularLocation>
        <location evidence="6">Cytoplasm</location>
    </subcellularLocation>
</comment>
<keyword evidence="1 6" id="KW-0436">Ligase</keyword>
<dbReference type="NCBIfam" id="TIGR02432">
    <property type="entry name" value="lysidine_TilS_N"/>
    <property type="match status" value="1"/>
</dbReference>
<organism evidence="8 9">
    <name type="scientific">Ruegeria haliotis</name>
    <dbReference type="NCBI Taxonomy" id="2747601"/>
    <lineage>
        <taxon>Bacteria</taxon>
        <taxon>Pseudomonadati</taxon>
        <taxon>Pseudomonadota</taxon>
        <taxon>Alphaproteobacteria</taxon>
        <taxon>Rhodobacterales</taxon>
        <taxon>Roseobacteraceae</taxon>
        <taxon>Ruegeria</taxon>
    </lineage>
</organism>
<evidence type="ECO:0000313" key="8">
    <source>
        <dbReference type="EMBL" id="NVO57179.1"/>
    </source>
</evidence>
<comment type="catalytic activity">
    <reaction evidence="5 6">
        <text>cytidine(34) in tRNA(Ile2) + L-lysine + ATP = lysidine(34) in tRNA(Ile2) + AMP + diphosphate + H(+)</text>
        <dbReference type="Rhea" id="RHEA:43744"/>
        <dbReference type="Rhea" id="RHEA-COMP:10625"/>
        <dbReference type="Rhea" id="RHEA-COMP:10670"/>
        <dbReference type="ChEBI" id="CHEBI:15378"/>
        <dbReference type="ChEBI" id="CHEBI:30616"/>
        <dbReference type="ChEBI" id="CHEBI:32551"/>
        <dbReference type="ChEBI" id="CHEBI:33019"/>
        <dbReference type="ChEBI" id="CHEBI:82748"/>
        <dbReference type="ChEBI" id="CHEBI:83665"/>
        <dbReference type="ChEBI" id="CHEBI:456215"/>
        <dbReference type="EC" id="6.3.4.19"/>
    </reaction>
</comment>
<evidence type="ECO:0000259" key="7">
    <source>
        <dbReference type="Pfam" id="PF01171"/>
    </source>
</evidence>
<name>A0ABX2PTR5_9RHOB</name>
<evidence type="ECO:0000256" key="1">
    <source>
        <dbReference type="ARBA" id="ARBA00022598"/>
    </source>
</evidence>
<comment type="similarity">
    <text evidence="6">Belongs to the tRNA(Ile)-lysidine synthase family.</text>
</comment>
<dbReference type="HAMAP" id="MF_01161">
    <property type="entry name" value="tRNA_Ile_lys_synt"/>
    <property type="match status" value="1"/>
</dbReference>
<evidence type="ECO:0000256" key="2">
    <source>
        <dbReference type="ARBA" id="ARBA00022694"/>
    </source>
</evidence>
<proteinExistence type="inferred from homology"/>
<evidence type="ECO:0000313" key="9">
    <source>
        <dbReference type="Proteomes" id="UP000630805"/>
    </source>
</evidence>
<reference evidence="8 9" key="1">
    <citation type="submission" date="2020-06" db="EMBL/GenBank/DDBJ databases">
        <authorList>
            <person name="Cao W.R."/>
        </authorList>
    </citation>
    <scope>NUCLEOTIDE SEQUENCE [LARGE SCALE GENOMIC DNA]</scope>
    <source>
        <strain evidence="8 9">B1Z28</strain>
    </source>
</reference>
<dbReference type="Gene3D" id="3.40.50.620">
    <property type="entry name" value="HUPs"/>
    <property type="match status" value="1"/>
</dbReference>
<dbReference type="SUPFAM" id="SSF52402">
    <property type="entry name" value="Adenine nucleotide alpha hydrolases-like"/>
    <property type="match status" value="1"/>
</dbReference>
<dbReference type="InterPro" id="IPR014729">
    <property type="entry name" value="Rossmann-like_a/b/a_fold"/>
</dbReference>
<keyword evidence="9" id="KW-1185">Reference proteome</keyword>
<comment type="caution">
    <text evidence="8">The sequence shown here is derived from an EMBL/GenBank/DDBJ whole genome shotgun (WGS) entry which is preliminary data.</text>
</comment>
<evidence type="ECO:0000256" key="3">
    <source>
        <dbReference type="ARBA" id="ARBA00022741"/>
    </source>
</evidence>
<dbReference type="Proteomes" id="UP000630805">
    <property type="component" value="Unassembled WGS sequence"/>
</dbReference>
<accession>A0ABX2PTR5</accession>
<dbReference type="GO" id="GO:0032267">
    <property type="term" value="F:tRNA(Ile)-lysidine synthase activity"/>
    <property type="evidence" value="ECO:0007669"/>
    <property type="project" value="UniProtKB-EC"/>
</dbReference>
<dbReference type="InterPro" id="IPR012795">
    <property type="entry name" value="tRNA_Ile_lys_synt_N"/>
</dbReference>
<dbReference type="CDD" id="cd01992">
    <property type="entry name" value="TilS_N"/>
    <property type="match status" value="1"/>
</dbReference>
<keyword evidence="3 6" id="KW-0547">Nucleotide-binding</keyword>
<dbReference type="PANTHER" id="PTHR43033">
    <property type="entry name" value="TRNA(ILE)-LYSIDINE SYNTHASE-RELATED"/>
    <property type="match status" value="1"/>
</dbReference>
<feature type="domain" description="tRNA(Ile)-lysidine/2-thiocytidine synthase N-terminal" evidence="7">
    <location>
        <begin position="25"/>
        <end position="201"/>
    </location>
</feature>
<dbReference type="InterPro" id="IPR012094">
    <property type="entry name" value="tRNA_Ile_lys_synt"/>
</dbReference>
<dbReference type="PANTHER" id="PTHR43033:SF1">
    <property type="entry name" value="TRNA(ILE)-LYSIDINE SYNTHASE-RELATED"/>
    <property type="match status" value="1"/>
</dbReference>
<keyword evidence="6" id="KW-0963">Cytoplasm</keyword>
<dbReference type="EMBL" id="JABXWT010000009">
    <property type="protein sequence ID" value="NVO57179.1"/>
    <property type="molecule type" value="Genomic_DNA"/>
</dbReference>
<protein>
    <recommendedName>
        <fullName evidence="6">tRNA(Ile)-lysidine synthase</fullName>
        <ecNumber evidence="6">6.3.4.19</ecNumber>
    </recommendedName>
    <alternativeName>
        <fullName evidence="6">tRNA(Ile)-2-lysyl-cytidine synthase</fullName>
    </alternativeName>
    <alternativeName>
        <fullName evidence="6">tRNA(Ile)-lysidine synthetase</fullName>
    </alternativeName>
</protein>
<feature type="binding site" evidence="6">
    <location>
        <begin position="29"/>
        <end position="34"/>
    </location>
    <ligand>
        <name>ATP</name>
        <dbReference type="ChEBI" id="CHEBI:30616"/>
    </ligand>
</feature>
<gene>
    <name evidence="6 8" type="primary">tilS</name>
    <name evidence="8" type="ORF">HW561_15400</name>
</gene>
<keyword evidence="4 6" id="KW-0067">ATP-binding</keyword>